<reference evidence="2" key="1">
    <citation type="submission" date="2018-06" db="EMBL/GenBank/DDBJ databases">
        <authorList>
            <consortium name="Pathogen Informatics"/>
            <person name="Doyle S."/>
        </authorList>
    </citation>
    <scope>NUCLEOTIDE SEQUENCE [LARGE SCALE GENOMIC DNA]</scope>
    <source>
        <strain evidence="2">NCTC11421</strain>
    </source>
</reference>
<feature type="compositionally biased region" description="Low complexity" evidence="1">
    <location>
        <begin position="16"/>
        <end position="33"/>
    </location>
</feature>
<proteinExistence type="predicted"/>
<feature type="compositionally biased region" description="Basic and acidic residues" evidence="1">
    <location>
        <begin position="56"/>
        <end position="66"/>
    </location>
</feature>
<feature type="region of interest" description="Disordered" evidence="1">
    <location>
        <begin position="156"/>
        <end position="177"/>
    </location>
</feature>
<organism evidence="2">
    <name type="scientific">Neisseria gonorrhoeae</name>
    <dbReference type="NCBI Taxonomy" id="485"/>
    <lineage>
        <taxon>Bacteria</taxon>
        <taxon>Pseudomonadati</taxon>
        <taxon>Pseudomonadota</taxon>
        <taxon>Betaproteobacteria</taxon>
        <taxon>Neisseriales</taxon>
        <taxon>Neisseriaceae</taxon>
        <taxon>Neisseria</taxon>
    </lineage>
</organism>
<feature type="region of interest" description="Disordered" evidence="1">
    <location>
        <begin position="1"/>
        <end position="79"/>
    </location>
</feature>
<sequence>MRRGYRGQQEGGQAGPGRAQALRAAAQAAADGGAEQGGAGFDTAHHDQSHPALRQFADRTKQEEAGRFSAAPPTGIRPARRNWRAGWKTAGCFGYPVGGRGGILDTGVMPDGLVRQYADMAAKYRAKPSEAMGINPDDGAVSAAAALAADSGAAVPSAVSDDVETPPVADDAPSGRSADADRAVFRPLTAMCAPAVRRAVRLRLRRAVLPPPLRAGLRVSRRCLRANTSTAWIRAGARLWRRRRP</sequence>
<accession>A0A378VUY1</accession>
<evidence type="ECO:0000256" key="1">
    <source>
        <dbReference type="SAM" id="MobiDB-lite"/>
    </source>
</evidence>
<evidence type="ECO:0000313" key="2">
    <source>
        <dbReference type="EMBL" id="SUA20873.1"/>
    </source>
</evidence>
<protein>
    <submittedName>
        <fullName evidence="2">Putative phage associated protein</fullName>
    </submittedName>
</protein>
<name>A0A378VUY1_NEIGO</name>
<dbReference type="EMBL" id="UGRI01000001">
    <property type="protein sequence ID" value="SUA20873.1"/>
    <property type="molecule type" value="Genomic_DNA"/>
</dbReference>
<dbReference type="AlphaFoldDB" id="A0A378VUY1"/>
<gene>
    <name evidence="2" type="ORF">NCTC11421_00978</name>
</gene>